<evidence type="ECO:0000313" key="2">
    <source>
        <dbReference type="Proteomes" id="UP000693689"/>
    </source>
</evidence>
<keyword evidence="2" id="KW-1185">Reference proteome</keyword>
<evidence type="ECO:0000313" key="1">
    <source>
        <dbReference type="EMBL" id="QQO97042.1"/>
    </source>
</evidence>
<dbReference type="Proteomes" id="UP000693689">
    <property type="component" value="Segment"/>
</dbReference>
<dbReference type="EMBL" id="MT732443">
    <property type="protein sequence ID" value="QQO97042.1"/>
    <property type="molecule type" value="Genomic_DNA"/>
</dbReference>
<sequence>MAVLNLNGAIQSADSTNDSIVIIKSWADIAGGVVLDTTGWADDTIYAGHGVIVETATGVYKPLPVTGTITALHTAVGVVKASVLASKPAVGVVVGGQVNEEAMEYPVSAAFKTATPNIIYTQD</sequence>
<name>A0A8E4UXG8_9CAUD</name>
<accession>A0A8E4UXG8</accession>
<gene>
    <name evidence="1" type="ORF">Nekkels1_40</name>
</gene>
<proteinExistence type="predicted"/>
<organism evidence="1 2">
    <name type="scientific">Cellulophaga phage Nekkels_1</name>
    <dbReference type="NCBI Taxonomy" id="2745692"/>
    <lineage>
        <taxon>Viruses</taxon>
        <taxon>Duplodnaviria</taxon>
        <taxon>Heunggongvirae</taxon>
        <taxon>Uroviricota</taxon>
        <taxon>Caudoviricetes</taxon>
        <taxon>Assiduviridae</taxon>
        <taxon>Nekkelsvirus</taxon>
        <taxon>Nekkelsvirus Nekkels</taxon>
    </lineage>
</organism>
<protein>
    <submittedName>
        <fullName evidence="1">Uncharacterized protein</fullName>
    </submittedName>
</protein>
<reference evidence="1 2" key="1">
    <citation type="submission" date="2020-07" db="EMBL/GenBank/DDBJ databases">
        <title>Highly diverse flavobacterial phages as mortality factor during North Sea spring blooms.</title>
        <authorList>
            <person name="Bartlau N."/>
            <person name="Wichels A."/>
            <person name="Krohne G."/>
            <person name="Adriaenssens E.M."/>
            <person name="Heins A."/>
            <person name="Fuchs B.M."/>
            <person name="Amann R."/>
            <person name="Moraru C."/>
        </authorList>
    </citation>
    <scope>NUCLEOTIDE SEQUENCE [LARGE SCALE GENOMIC DNA]</scope>
</reference>